<dbReference type="EMBL" id="PYGE01000007">
    <property type="protein sequence ID" value="PSL03580.1"/>
    <property type="molecule type" value="Genomic_DNA"/>
</dbReference>
<proteinExistence type="predicted"/>
<feature type="transmembrane region" description="Helical" evidence="1">
    <location>
        <begin position="67"/>
        <end position="87"/>
    </location>
</feature>
<dbReference type="AlphaFoldDB" id="A0A2P8E275"/>
<name>A0A2P8E275_9ACTN</name>
<protein>
    <submittedName>
        <fullName evidence="2">Helix-hairpin-helix protein</fullName>
    </submittedName>
</protein>
<organism evidence="2 3">
    <name type="scientific">Haloactinopolyspora alba</name>
    <dbReference type="NCBI Taxonomy" id="648780"/>
    <lineage>
        <taxon>Bacteria</taxon>
        <taxon>Bacillati</taxon>
        <taxon>Actinomycetota</taxon>
        <taxon>Actinomycetes</taxon>
        <taxon>Jiangellales</taxon>
        <taxon>Jiangellaceae</taxon>
        <taxon>Haloactinopolyspora</taxon>
    </lineage>
</organism>
<evidence type="ECO:0000313" key="2">
    <source>
        <dbReference type="EMBL" id="PSL03580.1"/>
    </source>
</evidence>
<comment type="caution">
    <text evidence="2">The sequence shown here is derived from an EMBL/GenBank/DDBJ whole genome shotgun (WGS) entry which is preliminary data.</text>
</comment>
<evidence type="ECO:0000256" key="1">
    <source>
        <dbReference type="SAM" id="Phobius"/>
    </source>
</evidence>
<dbReference type="Proteomes" id="UP000243528">
    <property type="component" value="Unassembled WGS sequence"/>
</dbReference>
<keyword evidence="3" id="KW-1185">Reference proteome</keyword>
<sequence>MVAALLRALGQGLWMLLPVLSFTILAWVPAAQAWWRGRSAGWLTTAVGLLLASVGVLYGMGSDRDGAGWGLLLIGNGIGGVAAAVMARPVVFNKRDDTDPAIRGVLRDRERRTRAREIAESDPSMALELNIGRPDVPGAYADGGLIDLNNASAAGIVRVLGWTTTTAERFVTERDTRRGYASLTEIVALSGFDPRTFDGHADRIVVLPYRPR</sequence>
<keyword evidence="1" id="KW-1133">Transmembrane helix</keyword>
<dbReference type="InterPro" id="IPR010994">
    <property type="entry name" value="RuvA_2-like"/>
</dbReference>
<evidence type="ECO:0000313" key="3">
    <source>
        <dbReference type="Proteomes" id="UP000243528"/>
    </source>
</evidence>
<gene>
    <name evidence="2" type="ORF">CLV30_10761</name>
</gene>
<feature type="transmembrane region" description="Helical" evidence="1">
    <location>
        <begin position="42"/>
        <end position="61"/>
    </location>
</feature>
<keyword evidence="1" id="KW-0472">Membrane</keyword>
<keyword evidence="1" id="KW-0812">Transmembrane</keyword>
<dbReference type="Pfam" id="PF12836">
    <property type="entry name" value="HHH_3"/>
    <property type="match status" value="1"/>
</dbReference>
<reference evidence="2 3" key="1">
    <citation type="submission" date="2018-03" db="EMBL/GenBank/DDBJ databases">
        <title>Genomic Encyclopedia of Archaeal and Bacterial Type Strains, Phase II (KMG-II): from individual species to whole genera.</title>
        <authorList>
            <person name="Goeker M."/>
        </authorList>
    </citation>
    <scope>NUCLEOTIDE SEQUENCE [LARGE SCALE GENOMIC DNA]</scope>
    <source>
        <strain evidence="2 3">DSM 45211</strain>
    </source>
</reference>
<accession>A0A2P8E275</accession>
<dbReference type="SUPFAM" id="SSF47781">
    <property type="entry name" value="RuvA domain 2-like"/>
    <property type="match status" value="1"/>
</dbReference>
<feature type="transmembrane region" description="Helical" evidence="1">
    <location>
        <begin position="12"/>
        <end position="30"/>
    </location>
</feature>